<dbReference type="OrthoDB" id="5950457at2759"/>
<evidence type="ECO:0000313" key="2">
    <source>
        <dbReference type="EMBL" id="PAV73375.1"/>
    </source>
</evidence>
<accession>A0A2A2KHG5</accession>
<sequence length="532" mass="60419">MLETLHIRYNLFQNIPTYPVLELNFSQCKTTEDGEYLIPNGVRTTKIESRRIKEIEDHHDNFRSVLQARQSSIVVGAEIPIFGPVSIDGSFSSEFINIKKTMTRFNTGLNTLNLVYEAYEMVANDGQMKVIDSFQHEIQGIADALNSGMPQKAEYLAQLTVKQYGTHFVTKSIMGASLEYLVYVESDDGSSFSNEGASTSVGISIGVPGVSVGVSGTNSKNNIEETERSSRIRHTDEFRKGSFTFARNTNSNGVGIYTNLSAKDIVGLRFHVKRLSEVLSTRTFPQYNLTVLEAVKEKLDSAIIAYYQANIIRGCTNPKAVNFNFQANDDDGSCKIVPVPYFGGVYGNIEFKFVEQKDSWYNMRMVEQTVKTLLKDNPDERNKMFSDNPITGKPSCPIGFESILLYEINSTAYFKEKPWFKFDHEHVLDENATAIRILNADKNVSFRVHRNYGVYWCKRDWTLPPPRDSDIALFGGVYKDYRDRFFVDNPITGQPSCPIGFESILLYENNTAVYFKEKSLFKFDHEHVWNSP</sequence>
<dbReference type="Proteomes" id="UP000218231">
    <property type="component" value="Unassembled WGS sequence"/>
</dbReference>
<evidence type="ECO:0000259" key="1">
    <source>
        <dbReference type="PROSITE" id="PS51412"/>
    </source>
</evidence>
<comment type="caution">
    <text evidence="2">The sequence shown here is derived from an EMBL/GenBank/DDBJ whole genome shotgun (WGS) entry which is preliminary data.</text>
</comment>
<dbReference type="PROSITE" id="PS51412">
    <property type="entry name" value="MACPF_2"/>
    <property type="match status" value="1"/>
</dbReference>
<proteinExistence type="predicted"/>
<dbReference type="Pfam" id="PF01823">
    <property type="entry name" value="MACPF"/>
    <property type="match status" value="1"/>
</dbReference>
<evidence type="ECO:0000313" key="3">
    <source>
        <dbReference type="Proteomes" id="UP000218231"/>
    </source>
</evidence>
<reference evidence="2 3" key="1">
    <citation type="journal article" date="2017" name="Curr. Biol.">
        <title>Genome architecture and evolution of a unichromosomal asexual nematode.</title>
        <authorList>
            <person name="Fradin H."/>
            <person name="Zegar C."/>
            <person name="Gutwein M."/>
            <person name="Lucas J."/>
            <person name="Kovtun M."/>
            <person name="Corcoran D."/>
            <person name="Baugh L.R."/>
            <person name="Kiontke K."/>
            <person name="Gunsalus K."/>
            <person name="Fitch D.H."/>
            <person name="Piano F."/>
        </authorList>
    </citation>
    <scope>NUCLEOTIDE SEQUENCE [LARGE SCALE GENOMIC DNA]</scope>
    <source>
        <strain evidence="2">PF1309</strain>
    </source>
</reference>
<keyword evidence="3" id="KW-1185">Reference proteome</keyword>
<dbReference type="EMBL" id="LIAE01008612">
    <property type="protein sequence ID" value="PAV73375.1"/>
    <property type="molecule type" value="Genomic_DNA"/>
</dbReference>
<dbReference type="AlphaFoldDB" id="A0A2A2KHG5"/>
<protein>
    <recommendedName>
        <fullName evidence="1">MACPF domain-containing protein</fullName>
    </recommendedName>
</protein>
<gene>
    <name evidence="2" type="ORF">WR25_00267</name>
</gene>
<organism evidence="2 3">
    <name type="scientific">Diploscapter pachys</name>
    <dbReference type="NCBI Taxonomy" id="2018661"/>
    <lineage>
        <taxon>Eukaryota</taxon>
        <taxon>Metazoa</taxon>
        <taxon>Ecdysozoa</taxon>
        <taxon>Nematoda</taxon>
        <taxon>Chromadorea</taxon>
        <taxon>Rhabditida</taxon>
        <taxon>Rhabditina</taxon>
        <taxon>Rhabditomorpha</taxon>
        <taxon>Rhabditoidea</taxon>
        <taxon>Rhabditidae</taxon>
        <taxon>Diploscapter</taxon>
    </lineage>
</organism>
<feature type="domain" description="MACPF" evidence="1">
    <location>
        <begin position="1"/>
        <end position="310"/>
    </location>
</feature>
<name>A0A2A2KHG5_9BILA</name>
<dbReference type="InterPro" id="IPR020864">
    <property type="entry name" value="MACPF"/>
</dbReference>